<dbReference type="AlphaFoldDB" id="A0A6G0TXN6"/>
<reference evidence="2 3" key="1">
    <citation type="submission" date="2019-08" db="EMBL/GenBank/DDBJ databases">
        <title>The genome of the soybean aphid Biotype 1, its phylome, world population structure and adaptation to the North American continent.</title>
        <authorList>
            <person name="Giordano R."/>
            <person name="Donthu R.K."/>
            <person name="Hernandez A.G."/>
            <person name="Wright C.L."/>
            <person name="Zimin A.V."/>
        </authorList>
    </citation>
    <scope>NUCLEOTIDE SEQUENCE [LARGE SCALE GENOMIC DNA]</scope>
    <source>
        <tissue evidence="2">Whole aphids</tissue>
    </source>
</reference>
<keyword evidence="3" id="KW-1185">Reference proteome</keyword>
<protein>
    <submittedName>
        <fullName evidence="2">Uncharacterized protein</fullName>
    </submittedName>
</protein>
<evidence type="ECO:0000256" key="1">
    <source>
        <dbReference type="SAM" id="Phobius"/>
    </source>
</evidence>
<evidence type="ECO:0000313" key="2">
    <source>
        <dbReference type="EMBL" id="KAE9540056.1"/>
    </source>
</evidence>
<gene>
    <name evidence="2" type="ORF">AGLY_005308</name>
</gene>
<sequence length="180" mass="20606">MYISLKVWLEMKSNFITNSIGESIPSSLYLAPVKTVVDYNMYKLKLGLPIVQFSSGQFRFSGSCSTKIKKKFSVRCSVFKMKKIGNPSNNVVTFSAFLYARHCNLIHRYPNFYKKATNANPAPVTPIKAKWFPFILNIVKFINLSAVAVLTLLVLEYIYRHLLQLITLKLNCIIAEYYSP</sequence>
<keyword evidence="1" id="KW-1133">Transmembrane helix</keyword>
<keyword evidence="1" id="KW-0472">Membrane</keyword>
<comment type="caution">
    <text evidence="2">The sequence shown here is derived from an EMBL/GenBank/DDBJ whole genome shotgun (WGS) entry which is preliminary data.</text>
</comment>
<feature type="transmembrane region" description="Helical" evidence="1">
    <location>
        <begin position="131"/>
        <end position="159"/>
    </location>
</feature>
<evidence type="ECO:0000313" key="3">
    <source>
        <dbReference type="Proteomes" id="UP000475862"/>
    </source>
</evidence>
<keyword evidence="1" id="KW-0812">Transmembrane</keyword>
<proteinExistence type="predicted"/>
<dbReference type="Proteomes" id="UP000475862">
    <property type="component" value="Unassembled WGS sequence"/>
</dbReference>
<organism evidence="2 3">
    <name type="scientific">Aphis glycines</name>
    <name type="common">Soybean aphid</name>
    <dbReference type="NCBI Taxonomy" id="307491"/>
    <lineage>
        <taxon>Eukaryota</taxon>
        <taxon>Metazoa</taxon>
        <taxon>Ecdysozoa</taxon>
        <taxon>Arthropoda</taxon>
        <taxon>Hexapoda</taxon>
        <taxon>Insecta</taxon>
        <taxon>Pterygota</taxon>
        <taxon>Neoptera</taxon>
        <taxon>Paraneoptera</taxon>
        <taxon>Hemiptera</taxon>
        <taxon>Sternorrhyncha</taxon>
        <taxon>Aphidomorpha</taxon>
        <taxon>Aphidoidea</taxon>
        <taxon>Aphididae</taxon>
        <taxon>Aphidini</taxon>
        <taxon>Aphis</taxon>
        <taxon>Aphis</taxon>
    </lineage>
</organism>
<name>A0A6G0TXN6_APHGL</name>
<dbReference type="EMBL" id="VYZN01000014">
    <property type="protein sequence ID" value="KAE9540056.1"/>
    <property type="molecule type" value="Genomic_DNA"/>
</dbReference>
<accession>A0A6G0TXN6</accession>